<evidence type="ECO:0000256" key="1">
    <source>
        <dbReference type="SAM" id="SignalP"/>
    </source>
</evidence>
<keyword evidence="4" id="KW-1185">Reference proteome</keyword>
<reference evidence="3 4" key="1">
    <citation type="submission" date="2019-04" db="EMBL/GenBank/DDBJ databases">
        <authorList>
            <person name="Feng G."/>
            <person name="Zhang J."/>
            <person name="Zhu H."/>
        </authorList>
    </citation>
    <scope>NUCLEOTIDE SEQUENCE [LARGE SCALE GENOMIC DNA]</scope>
    <source>
        <strain evidence="3 4">JCM 19491</strain>
    </source>
</reference>
<dbReference type="Proteomes" id="UP000298284">
    <property type="component" value="Unassembled WGS sequence"/>
</dbReference>
<dbReference type="InterPro" id="IPR012334">
    <property type="entry name" value="Pectin_lyas_fold"/>
</dbReference>
<feature type="chain" id="PRO_5021374769" description="Right handed beta helix domain-containing protein" evidence="1">
    <location>
        <begin position="26"/>
        <end position="680"/>
    </location>
</feature>
<dbReference type="Pfam" id="PF13229">
    <property type="entry name" value="Beta_helix"/>
    <property type="match status" value="1"/>
</dbReference>
<keyword evidence="1" id="KW-0732">Signal</keyword>
<dbReference type="OrthoDB" id="876123at2"/>
<dbReference type="RefSeq" id="WP_135528599.1">
    <property type="nucleotide sequence ID" value="NZ_SRKZ01000001.1"/>
</dbReference>
<dbReference type="EMBL" id="SRKZ01000001">
    <property type="protein sequence ID" value="TGD82437.1"/>
    <property type="molecule type" value="Genomic_DNA"/>
</dbReference>
<dbReference type="InterPro" id="IPR039448">
    <property type="entry name" value="Beta_helix"/>
</dbReference>
<dbReference type="AlphaFoldDB" id="A0A4Z0MT66"/>
<name>A0A4Z0MT66_9BACT</name>
<comment type="caution">
    <text evidence="3">The sequence shown here is derived from an EMBL/GenBank/DDBJ whole genome shotgun (WGS) entry which is preliminary data.</text>
</comment>
<dbReference type="SMART" id="SM00710">
    <property type="entry name" value="PbH1"/>
    <property type="match status" value="6"/>
</dbReference>
<gene>
    <name evidence="3" type="ORF">EU557_01210</name>
</gene>
<dbReference type="InterPro" id="IPR011050">
    <property type="entry name" value="Pectin_lyase_fold/virulence"/>
</dbReference>
<dbReference type="InterPro" id="IPR013783">
    <property type="entry name" value="Ig-like_fold"/>
</dbReference>
<feature type="signal peptide" evidence="1">
    <location>
        <begin position="1"/>
        <end position="25"/>
    </location>
</feature>
<dbReference type="InterPro" id="IPR006626">
    <property type="entry name" value="PbH1"/>
</dbReference>
<feature type="domain" description="Right handed beta helix" evidence="2">
    <location>
        <begin position="188"/>
        <end position="379"/>
    </location>
</feature>
<dbReference type="SUPFAM" id="SSF51126">
    <property type="entry name" value="Pectin lyase-like"/>
    <property type="match status" value="2"/>
</dbReference>
<evidence type="ECO:0000259" key="2">
    <source>
        <dbReference type="Pfam" id="PF13229"/>
    </source>
</evidence>
<dbReference type="Gene3D" id="2.160.20.10">
    <property type="entry name" value="Single-stranded right-handed beta-helix, Pectin lyase-like"/>
    <property type="match status" value="1"/>
</dbReference>
<evidence type="ECO:0000313" key="4">
    <source>
        <dbReference type="Proteomes" id="UP000298284"/>
    </source>
</evidence>
<proteinExistence type="predicted"/>
<dbReference type="PROSITE" id="PS51257">
    <property type="entry name" value="PROKAR_LIPOPROTEIN"/>
    <property type="match status" value="1"/>
</dbReference>
<dbReference type="Gene3D" id="2.60.40.10">
    <property type="entry name" value="Immunoglobulins"/>
    <property type="match status" value="1"/>
</dbReference>
<protein>
    <recommendedName>
        <fullName evidence="2">Right handed beta helix domain-containing protein</fullName>
    </recommendedName>
</protein>
<organism evidence="3 4">
    <name type="scientific">Hymenobacter wooponensis</name>
    <dbReference type="NCBI Taxonomy" id="1525360"/>
    <lineage>
        <taxon>Bacteria</taxon>
        <taxon>Pseudomonadati</taxon>
        <taxon>Bacteroidota</taxon>
        <taxon>Cytophagia</taxon>
        <taxon>Cytophagales</taxon>
        <taxon>Hymenobacteraceae</taxon>
        <taxon>Hymenobacter</taxon>
    </lineage>
</organism>
<evidence type="ECO:0000313" key="3">
    <source>
        <dbReference type="EMBL" id="TGD82437.1"/>
    </source>
</evidence>
<sequence length="680" mass="74023">MIRHQILAFVSILSCFLSLSLTANATTYFISPSGNDANSGTAVSSAWRTIDKVNLTLLQPGDKVLFEAEQTFYGALDSRSSGKADQPIVFSTYGKGYATINSGDDCGFVAYNTDAIEIRRLKFVGDARNINRKAGIIFYRDASTSTATQLQHIILDSLEVSGYQACGITIGSYNTDVDFWGTPYGYDNVRITNTLVHDNGDTGIFSYGATLHAHRNWYIANCKSYNNSGLSYVTDRNTGSGIVLANIDEAVVEHCKTYNNGWRSSHKFTGPAGIWAYSCNNLTIQFSESYHNQSATLDGGGFDLDGGCTNALLQYNYSHDNDGPGLMLAQFEGAPVTLRDVVIRYNISQNDSRRYAGAITLWSSGANGGIQRANVYNNTVYLSPTASGYIPQAVYISSAYMETTAVRNNIFQTTAGIPFLLDLGPGEVIFQGNCYWSSGAKPSWKQGGITHTSLESWRKATGAERLHGTNSGLEVNPRLVSPEKIATVPVALNERDGALTALQLQDDSPLRDAGLDLQSLFGIPPGPYDFFGFPTPQPGTSGSVGANERGTSPRLPIELTNFQAKSQANIVSLRWATAEEIHIAYFEIQRSVDGQSFANVKRVTAAGKSSRPRSYQWTDPQRTTQATYYRLRQVNQDGTSRNSHVVIVVPSPAKVPLVSQAPSNLNHKNARFLQLSDLAG</sequence>
<accession>A0A4Z0MT66</accession>